<keyword evidence="6 7" id="KW-0804">Transcription</keyword>
<feature type="domain" description="Transcription factor NusA N-terminal" evidence="8">
    <location>
        <begin position="6"/>
        <end position="124"/>
    </location>
</feature>
<dbReference type="Pfam" id="PF08529">
    <property type="entry name" value="NusA_N"/>
    <property type="match status" value="1"/>
</dbReference>
<comment type="function">
    <text evidence="7">Participates in both transcription termination and antitermination.</text>
</comment>
<dbReference type="FunFam" id="3.30.300.20:FF:000005">
    <property type="entry name" value="Transcription termination/antitermination protein NusA"/>
    <property type="match status" value="1"/>
</dbReference>
<dbReference type="AlphaFoldDB" id="A0A172T1V8"/>
<dbReference type="InterPro" id="IPR030842">
    <property type="entry name" value="TF_NusA_bacterial"/>
</dbReference>
<dbReference type="NCBIfam" id="TIGR01953">
    <property type="entry name" value="NusA"/>
    <property type="match status" value="1"/>
</dbReference>
<proteinExistence type="inferred from homology"/>
<keyword evidence="2 7" id="KW-0963">Cytoplasm</keyword>
<dbReference type="SUPFAM" id="SSF69705">
    <property type="entry name" value="Transcription factor NusA, N-terminal domain"/>
    <property type="match status" value="1"/>
</dbReference>
<dbReference type="PANTHER" id="PTHR22648">
    <property type="entry name" value="TRANSCRIPTION TERMINATION FACTOR NUSA"/>
    <property type="match status" value="1"/>
</dbReference>
<dbReference type="GO" id="GO:0006353">
    <property type="term" value="P:DNA-templated transcription termination"/>
    <property type="evidence" value="ECO:0007669"/>
    <property type="project" value="UniProtKB-UniRule"/>
</dbReference>
<evidence type="ECO:0000259" key="9">
    <source>
        <dbReference type="Pfam" id="PF13184"/>
    </source>
</evidence>
<dbReference type="PANTHER" id="PTHR22648:SF0">
    <property type="entry name" value="TRANSCRIPTION TERMINATION_ANTITERMINATION PROTEIN NUSA"/>
    <property type="match status" value="1"/>
</dbReference>
<dbReference type="GO" id="GO:0031564">
    <property type="term" value="P:transcription antitermination"/>
    <property type="evidence" value="ECO:0007669"/>
    <property type="project" value="UniProtKB-UniRule"/>
</dbReference>
<dbReference type="EMBL" id="DSZT01000162">
    <property type="protein sequence ID" value="HGU42305.1"/>
    <property type="molecule type" value="Genomic_DNA"/>
</dbReference>
<dbReference type="GO" id="GO:0003723">
    <property type="term" value="F:RNA binding"/>
    <property type="evidence" value="ECO:0007669"/>
    <property type="project" value="UniProtKB-UniRule"/>
</dbReference>
<dbReference type="InterPro" id="IPR036555">
    <property type="entry name" value="NusA_N_sf"/>
</dbReference>
<dbReference type="GO" id="GO:0003700">
    <property type="term" value="F:DNA-binding transcription factor activity"/>
    <property type="evidence" value="ECO:0007669"/>
    <property type="project" value="InterPro"/>
</dbReference>
<dbReference type="InterPro" id="IPR010213">
    <property type="entry name" value="TF_NusA"/>
</dbReference>
<evidence type="ECO:0000256" key="6">
    <source>
        <dbReference type="ARBA" id="ARBA00023163"/>
    </source>
</evidence>
<dbReference type="InterPro" id="IPR058582">
    <property type="entry name" value="KH_NusA_2nd"/>
</dbReference>
<name>A0A172T1V8_FERPE</name>
<dbReference type="InterPro" id="IPR025249">
    <property type="entry name" value="TF_NusA_KH_1st"/>
</dbReference>
<evidence type="ECO:0000256" key="2">
    <source>
        <dbReference type="ARBA" id="ARBA00022490"/>
    </source>
</evidence>
<keyword evidence="11" id="KW-0251">Elongation factor</keyword>
<accession>A0A172T1V8</accession>
<evidence type="ECO:0000313" key="14">
    <source>
        <dbReference type="Proteomes" id="UP000077096"/>
    </source>
</evidence>
<dbReference type="HAMAP" id="MF_00945_B">
    <property type="entry name" value="NusA_B"/>
    <property type="match status" value="1"/>
</dbReference>
<dbReference type="OrthoDB" id="9807233at2"/>
<dbReference type="SUPFAM" id="SSF50249">
    <property type="entry name" value="Nucleic acid-binding proteins"/>
    <property type="match status" value="1"/>
</dbReference>
<gene>
    <name evidence="7 12" type="primary">nusA</name>
    <name evidence="13" type="ORF">ENT72_05250</name>
    <name evidence="12" type="ORF">ENU12_04445</name>
    <name evidence="11" type="ORF">JM64_02270</name>
</gene>
<dbReference type="CDD" id="cd22529">
    <property type="entry name" value="KH-II_NusA_rpt2"/>
    <property type="match status" value="1"/>
</dbReference>
<dbReference type="GO" id="GO:0003746">
    <property type="term" value="F:translation elongation factor activity"/>
    <property type="evidence" value="ECO:0007669"/>
    <property type="project" value="UniProtKB-KW"/>
</dbReference>
<comment type="subcellular location">
    <subcellularLocation>
        <location evidence="7">Cytoplasm</location>
    </subcellularLocation>
</comment>
<reference evidence="12" key="2">
    <citation type="journal article" date="2020" name="mSystems">
        <title>Genome- and Community-Level Interaction Insights into Carbon Utilization and Element Cycling Functions of Hydrothermarchaeota in Hydrothermal Sediment.</title>
        <authorList>
            <person name="Zhou Z."/>
            <person name="Liu Y."/>
            <person name="Xu W."/>
            <person name="Pan J."/>
            <person name="Luo Z.H."/>
            <person name="Li M."/>
        </authorList>
    </citation>
    <scope>NUCLEOTIDE SEQUENCE [LARGE SCALE GENOMIC DNA]</scope>
    <source>
        <strain evidence="13">SpSt-604</strain>
        <strain evidence="12">SpSt-640</strain>
    </source>
</reference>
<organism evidence="11 14">
    <name type="scientific">Fervidobacterium pennivorans</name>
    <dbReference type="NCBI Taxonomy" id="93466"/>
    <lineage>
        <taxon>Bacteria</taxon>
        <taxon>Thermotogati</taxon>
        <taxon>Thermotogota</taxon>
        <taxon>Thermotogae</taxon>
        <taxon>Thermotogales</taxon>
        <taxon>Fervidobacteriaceae</taxon>
        <taxon>Fervidobacterium</taxon>
    </lineage>
</organism>
<evidence type="ECO:0000313" key="12">
    <source>
        <dbReference type="EMBL" id="HGQ77156.1"/>
    </source>
</evidence>
<dbReference type="Proteomes" id="UP000077096">
    <property type="component" value="Chromosome"/>
</dbReference>
<dbReference type="Gene3D" id="3.30.300.20">
    <property type="match status" value="2"/>
</dbReference>
<dbReference type="CDD" id="cd04455">
    <property type="entry name" value="S1_NusA"/>
    <property type="match status" value="1"/>
</dbReference>
<dbReference type="InterPro" id="IPR009019">
    <property type="entry name" value="KH_sf_prok-type"/>
</dbReference>
<evidence type="ECO:0000313" key="13">
    <source>
        <dbReference type="EMBL" id="HGU42305.1"/>
    </source>
</evidence>
<evidence type="ECO:0000256" key="3">
    <source>
        <dbReference type="ARBA" id="ARBA00022814"/>
    </source>
</evidence>
<evidence type="ECO:0000256" key="1">
    <source>
        <dbReference type="ARBA" id="ARBA00022472"/>
    </source>
</evidence>
<keyword evidence="4 7" id="KW-0694">RNA-binding</keyword>
<dbReference type="InterPro" id="IPR015946">
    <property type="entry name" value="KH_dom-like_a/b"/>
</dbReference>
<evidence type="ECO:0000256" key="4">
    <source>
        <dbReference type="ARBA" id="ARBA00022884"/>
    </source>
</evidence>
<evidence type="ECO:0000313" key="11">
    <source>
        <dbReference type="EMBL" id="ANE40954.1"/>
    </source>
</evidence>
<dbReference type="Pfam" id="PF26594">
    <property type="entry name" value="KH_NusA_2nd"/>
    <property type="match status" value="1"/>
</dbReference>
<reference evidence="11 14" key="1">
    <citation type="submission" date="2014-08" db="EMBL/GenBank/DDBJ databases">
        <title>Fervidobacterium pennivorans DYC genome.</title>
        <authorList>
            <person name="Wushke S."/>
        </authorList>
    </citation>
    <scope>NUCLEOTIDE SEQUENCE [LARGE SCALE GENOMIC DNA]</scope>
    <source>
        <strain evidence="11 14">DYC</strain>
    </source>
</reference>
<dbReference type="InterPro" id="IPR013735">
    <property type="entry name" value="TF_NusA_N"/>
</dbReference>
<dbReference type="EMBL" id="DTBH01000100">
    <property type="protein sequence ID" value="HGQ77156.1"/>
    <property type="molecule type" value="Genomic_DNA"/>
</dbReference>
<dbReference type="PROSITE" id="PS50084">
    <property type="entry name" value="KH_TYPE_1"/>
    <property type="match status" value="1"/>
</dbReference>
<comment type="subunit">
    <text evidence="7">Monomer. Binds directly to the core enzyme of the DNA-dependent RNA polymerase and to nascent RNA.</text>
</comment>
<feature type="domain" description="NusA-like second KH" evidence="10">
    <location>
        <begin position="279"/>
        <end position="341"/>
    </location>
</feature>
<dbReference type="PATRIC" id="fig|93466.3.peg.505"/>
<evidence type="ECO:0000259" key="10">
    <source>
        <dbReference type="Pfam" id="PF26594"/>
    </source>
</evidence>
<evidence type="ECO:0000259" key="8">
    <source>
        <dbReference type="Pfam" id="PF08529"/>
    </source>
</evidence>
<dbReference type="Gene3D" id="2.40.50.140">
    <property type="entry name" value="Nucleic acid-binding proteins"/>
    <property type="match status" value="1"/>
</dbReference>
<comment type="similarity">
    <text evidence="7">Belongs to the NusA family.</text>
</comment>
<dbReference type="InterPro" id="IPR012340">
    <property type="entry name" value="NA-bd_OB-fold"/>
</dbReference>
<dbReference type="GO" id="GO:0005829">
    <property type="term" value="C:cytosol"/>
    <property type="evidence" value="ECO:0007669"/>
    <property type="project" value="TreeGrafter"/>
</dbReference>
<dbReference type="SUPFAM" id="SSF54814">
    <property type="entry name" value="Prokaryotic type KH domain (KH-domain type II)"/>
    <property type="match status" value="2"/>
</dbReference>
<evidence type="ECO:0000256" key="5">
    <source>
        <dbReference type="ARBA" id="ARBA00023015"/>
    </source>
</evidence>
<dbReference type="CDD" id="cd02134">
    <property type="entry name" value="KH-II_NusA_rpt1"/>
    <property type="match status" value="1"/>
</dbReference>
<dbReference type="EMBL" id="CP011393">
    <property type="protein sequence ID" value="ANE40954.1"/>
    <property type="molecule type" value="Genomic_DNA"/>
</dbReference>
<dbReference type="FunFam" id="3.30.300.20:FF:000002">
    <property type="entry name" value="Transcription termination/antitermination protein NusA"/>
    <property type="match status" value="1"/>
</dbReference>
<dbReference type="KEGG" id="fng:JM64_02270"/>
<keyword evidence="1 7" id="KW-0806">Transcription termination</keyword>
<dbReference type="Gene3D" id="3.30.1480.10">
    <property type="entry name" value="NusA, N-terminal domain"/>
    <property type="match status" value="1"/>
</dbReference>
<feature type="domain" description="Transcription factor NusA first KH" evidence="9">
    <location>
        <begin position="198"/>
        <end position="275"/>
    </location>
</feature>
<keyword evidence="11" id="KW-0648">Protein biosynthesis</keyword>
<sequence>MNSPMLLEALRELEKEKGISVDESISILEKAIMSAYKNKTGERNVEIVINRLSGEIEAYQLLEVVEKVENENLQISLEEALKIKPDAVVGDIIKKKMNIKKLGRFAVQVAKQVLIQKIREIEKEKQYERYSELVGRVVVAEVLKVTPEWLDIRIGKLETHLPKKEWIPGEEFEQSDLIKVYVREVKKDKKGPKIIVSRTDPEFVVGLLKLEVPEIEQGIVEIVKVVREPGVRTKVAVTSKDPKVDPVGACIGHEGSRIAAVLREVKMEKIDIIKWSDDPKELIANALLPASVIDVEILDYESKASRVLVAPNQLSLAIGKAGQNARLAAKLTGWKIDIKPVMNA</sequence>
<dbReference type="Pfam" id="PF13184">
    <property type="entry name" value="KH_NusA_1st"/>
    <property type="match status" value="1"/>
</dbReference>
<protein>
    <recommendedName>
        <fullName evidence="7">Transcription termination/antitermination protein NusA</fullName>
    </recommendedName>
</protein>
<evidence type="ECO:0000256" key="7">
    <source>
        <dbReference type="HAMAP-Rule" id="MF_00945"/>
    </source>
</evidence>
<keyword evidence="3 7" id="KW-0889">Transcription antitermination</keyword>
<keyword evidence="5 7" id="KW-0805">Transcription regulation</keyword>